<dbReference type="Proteomes" id="UP000286595">
    <property type="component" value="Unassembled WGS sequence"/>
</dbReference>
<feature type="domain" description="HNH Cas9-type" evidence="15">
    <location>
        <begin position="822"/>
        <end position="983"/>
    </location>
</feature>
<keyword evidence="3 13" id="KW-0540">Nuclease</keyword>
<dbReference type="InterPro" id="IPR003615">
    <property type="entry name" value="HNH_nuc"/>
</dbReference>
<dbReference type="GO" id="GO:0046872">
    <property type="term" value="F:metal ion binding"/>
    <property type="evidence" value="ECO:0007669"/>
    <property type="project" value="UniProtKB-KW"/>
</dbReference>
<evidence type="ECO:0000259" key="15">
    <source>
        <dbReference type="PROSITE" id="PS51749"/>
    </source>
</evidence>
<dbReference type="GO" id="GO:0051607">
    <property type="term" value="P:defense response to virus"/>
    <property type="evidence" value="ECO:0007669"/>
    <property type="project" value="UniProtKB-KW"/>
</dbReference>
<dbReference type="GO" id="GO:0016787">
    <property type="term" value="F:hydrolase activity"/>
    <property type="evidence" value="ECO:0007669"/>
    <property type="project" value="UniProtKB-KW"/>
</dbReference>
<dbReference type="InterPro" id="IPR032240">
    <property type="entry name" value="Cas9_REC"/>
</dbReference>
<comment type="cofactor">
    <cofactor evidence="1">
        <name>Mg(2+)</name>
        <dbReference type="ChEBI" id="CHEBI:18420"/>
    </cofactor>
</comment>
<reference evidence="16 17" key="1">
    <citation type="submission" date="2018-08" db="EMBL/GenBank/DDBJ databases">
        <title>A genome reference for cultivated species of the human gut microbiota.</title>
        <authorList>
            <person name="Zou Y."/>
            <person name="Xue W."/>
            <person name="Luo G."/>
        </authorList>
    </citation>
    <scope>NUCLEOTIDE SEQUENCE [LARGE SCALE GENOMIC DNA]</scope>
    <source>
        <strain evidence="16 17">AM22-12LB</strain>
    </source>
</reference>
<feature type="region of interest" description="Disordered" evidence="14">
    <location>
        <begin position="52"/>
        <end position="71"/>
    </location>
</feature>
<dbReference type="InterPro" id="IPR055228">
    <property type="entry name" value="Cas9_RuvC"/>
</dbReference>
<sequence length="1404" mass="158692">MKKLKQMSGPYSIGFELSSTAHGFVATDPNGNVLYHGKQPVMGTRVFKEGQHAAEARMPRTSRRGIQRRRGREHEMERVFAPVISSIDPDFFIRRRMSYKLGKIRFESDPIGFSYSRLFHSFPTLAHLDVALMESDSAMDPRLIFESVANHVVRRGHFLLENQNVSSTNSDIDTQVANYAEVLVSYFEDTLDERIEPSLEALDINGNVTARELQKRFASAMCVSGDDIQKKTEKAQIKAIADLVAGYKADLTALVPDAEKLPKVSISDGDALEEFLSDSCPDSLVSVLMAAQALYTSWKLQGMLSYAPGKSLSHNQVAQYDVYGKQLRMLKNLALKYVAKQDADGNIDEDGFKDYVRFFGGPKCEDRYRYDKVQVKKQDSPKKNMGYTAYNLNVLGYEEFAKRVELLFKDTDAVNDPQYKTMMEAFANHAFLRRIHTVDNAAIPYQLHAEVVNRIIDNQGRFYPWLIDAREHILKVLTSRIPYYVGPLDSTDHGKAGENGTRFAWVKRLAGHEDAFVSPWNYEDHIDIDTTAELFIRRMTGECSYLDGEDVLAKNSLLYEKYCFFNELASLSFTEDGDSWMPFDAGMRKAIYDAASDGKTMTVKRIESVLQRDFFIAHPHVRGTSNPKAMSSKRSNYAYFCRLFDVKALSASDMSMAEDLVLWNTVFEDRDILRRKILKTYGDLLTEKAVDDFCHKRLSGWGKLSERLLTGIWADTASGDMCVMDVLEQGRPYGRYRGSSMNLMQILNDDVLGFKMEIKRLNDSHMQMAEGFDLNALPGSPALRRGVSQAMKVLDDIVSVAGKAPDRIYLKVTRTASNSRKGKRTAKRSDKIKQAIKALDADAAADLGAAKLLRELGMFDEKEINERIYLYFHQAGKCLYTGKPIDITRIASNDYYVDHVVPLAYRKDESLDNKVLVYAEASRYKSETLLVSPAVQRKMLPFWRMLRNAGLMSERKLNALIRTEISEGMLKSIIGRQFTENSWEAKLFTAAVAAKYPGTVVIPVKAGVIGAVRSRIGIPKSLKANQFYHAHDALLAAEVGRYMELAKPAFVHNRVKYEQYMRKIKLVDEENKKAPKSQLDFFAGGFFFDRVDKDTGEVYWNKDEEVERIYRACGWKNLRVTYAAFEDGGAFWKQTIYSPREKSKLIATKSDRPAEIYGGYSSQTFANFFVYEVMKKKVKQLRFGAVPAAIASKSDPDTYNAMLEMYARGLAKTAKEKFVRIVRARVLKNTMIELYGERFRIAGEKQVYPVRQMPLAIDEMYLLKGVETIVAAGNAGASARIDFEKAAESLIGLWDLLLEKLPVNYPKLTVQLKLGSLKHPKDILAATSESEFPAIVYKIAEAEIQVMEQASGLRNMSDTKILGGNTFGGSLVFTFNKVLNDPKLKACFIDTTPAGLHEVKTKIW</sequence>
<comment type="caution">
    <text evidence="16">The sequence shown here is derived from an EMBL/GenBank/DDBJ whole genome shotgun (WGS) entry which is preliminary data.</text>
</comment>
<organism evidence="16 17">
    <name type="scientific">Coprococcus comes</name>
    <dbReference type="NCBI Taxonomy" id="410072"/>
    <lineage>
        <taxon>Bacteria</taxon>
        <taxon>Bacillati</taxon>
        <taxon>Bacillota</taxon>
        <taxon>Clostridia</taxon>
        <taxon>Lachnospirales</taxon>
        <taxon>Lachnospiraceae</taxon>
        <taxon>Coprococcus</taxon>
    </lineage>
</organism>
<evidence type="ECO:0000256" key="6">
    <source>
        <dbReference type="ARBA" id="ARBA00022801"/>
    </source>
</evidence>
<evidence type="ECO:0000256" key="8">
    <source>
        <dbReference type="ARBA" id="ARBA00022884"/>
    </source>
</evidence>
<proteinExistence type="inferred from homology"/>
<dbReference type="Pfam" id="PF22702">
    <property type="entry name" value="Cas9_RuvC"/>
    <property type="match status" value="1"/>
</dbReference>
<evidence type="ECO:0000256" key="5">
    <source>
        <dbReference type="ARBA" id="ARBA00022759"/>
    </source>
</evidence>
<keyword evidence="8" id="KW-0694">RNA-binding</keyword>
<comment type="similarity">
    <text evidence="2">Belongs to the CRISPR-associated protein Cas9 family. Subtype II-A subfamily.</text>
</comment>
<feature type="compositionally biased region" description="Basic residues" evidence="14">
    <location>
        <begin position="60"/>
        <end position="71"/>
    </location>
</feature>
<keyword evidence="4" id="KW-0479">Metal-binding</keyword>
<keyword evidence="9" id="KW-0051">Antiviral defense</keyword>
<evidence type="ECO:0000256" key="3">
    <source>
        <dbReference type="ARBA" id="ARBA00022722"/>
    </source>
</evidence>
<accession>A0A414U9I9</accession>
<dbReference type="InterPro" id="IPR033114">
    <property type="entry name" value="HNH_CAS9"/>
</dbReference>
<dbReference type="Pfam" id="PF13395">
    <property type="entry name" value="HNH_4"/>
    <property type="match status" value="1"/>
</dbReference>
<evidence type="ECO:0000256" key="2">
    <source>
        <dbReference type="ARBA" id="ARBA00005244"/>
    </source>
</evidence>
<evidence type="ECO:0000256" key="11">
    <source>
        <dbReference type="ARBA" id="ARBA00023211"/>
    </source>
</evidence>
<dbReference type="GO" id="GO:0003723">
    <property type="term" value="F:RNA binding"/>
    <property type="evidence" value="ECO:0007669"/>
    <property type="project" value="UniProtKB-UniRule"/>
</dbReference>
<keyword evidence="10 13" id="KW-0238">DNA-binding</keyword>
<dbReference type="InterPro" id="IPR028629">
    <property type="entry name" value="Cas9"/>
</dbReference>
<dbReference type="NCBIfam" id="TIGR01865">
    <property type="entry name" value="cas_Csn1"/>
    <property type="match status" value="1"/>
</dbReference>
<dbReference type="GO" id="GO:0004519">
    <property type="term" value="F:endonuclease activity"/>
    <property type="evidence" value="ECO:0007669"/>
    <property type="project" value="UniProtKB-UniRule"/>
</dbReference>
<evidence type="ECO:0000256" key="13">
    <source>
        <dbReference type="PROSITE-ProRule" id="PRU01085"/>
    </source>
</evidence>
<evidence type="ECO:0000256" key="7">
    <source>
        <dbReference type="ARBA" id="ARBA00022842"/>
    </source>
</evidence>
<dbReference type="EMBL" id="QRIM01000015">
    <property type="protein sequence ID" value="RHG59155.1"/>
    <property type="molecule type" value="Genomic_DNA"/>
</dbReference>
<comment type="subunit">
    <text evidence="12">Monomer. Binds crRNA and tracrRNA.</text>
</comment>
<evidence type="ECO:0000256" key="10">
    <source>
        <dbReference type="ARBA" id="ARBA00023125"/>
    </source>
</evidence>
<evidence type="ECO:0000256" key="1">
    <source>
        <dbReference type="ARBA" id="ARBA00001946"/>
    </source>
</evidence>
<dbReference type="InterPro" id="IPR032237">
    <property type="entry name" value="Cas9_PI"/>
</dbReference>
<dbReference type="Pfam" id="PF16595">
    <property type="entry name" value="Cas9_PI"/>
    <property type="match status" value="1"/>
</dbReference>
<evidence type="ECO:0000256" key="4">
    <source>
        <dbReference type="ARBA" id="ARBA00022723"/>
    </source>
</evidence>
<keyword evidence="11" id="KW-0464">Manganese</keyword>
<protein>
    <submittedName>
        <fullName evidence="16">Type II CRISPR RNA-guided endonuclease Cas9</fullName>
    </submittedName>
</protein>
<keyword evidence="7" id="KW-0460">Magnesium</keyword>
<name>A0A414U9I9_9FIRM</name>
<evidence type="ECO:0000256" key="12">
    <source>
        <dbReference type="ARBA" id="ARBA00046380"/>
    </source>
</evidence>
<gene>
    <name evidence="16" type="primary">cas9</name>
    <name evidence="16" type="ORF">DW252_12175</name>
</gene>
<dbReference type="Pfam" id="PF16592">
    <property type="entry name" value="Cas9_REC"/>
    <property type="match status" value="1"/>
</dbReference>
<dbReference type="PROSITE" id="PS51749">
    <property type="entry name" value="HNH_CAS9"/>
    <property type="match status" value="1"/>
</dbReference>
<evidence type="ECO:0000313" key="16">
    <source>
        <dbReference type="EMBL" id="RHG59155.1"/>
    </source>
</evidence>
<keyword evidence="5 13" id="KW-0255">Endonuclease</keyword>
<keyword evidence="6 13" id="KW-0378">Hydrolase</keyword>
<evidence type="ECO:0000313" key="17">
    <source>
        <dbReference type="Proteomes" id="UP000286595"/>
    </source>
</evidence>
<evidence type="ECO:0000256" key="14">
    <source>
        <dbReference type="SAM" id="MobiDB-lite"/>
    </source>
</evidence>
<evidence type="ECO:0000256" key="9">
    <source>
        <dbReference type="ARBA" id="ARBA00023118"/>
    </source>
</evidence>
<dbReference type="GO" id="GO:0003677">
    <property type="term" value="F:DNA binding"/>
    <property type="evidence" value="ECO:0007669"/>
    <property type="project" value="UniProtKB-UniRule"/>
</dbReference>